<keyword evidence="3" id="KW-1185">Reference proteome</keyword>
<evidence type="ECO:0000313" key="3">
    <source>
        <dbReference type="Proteomes" id="UP000005317"/>
    </source>
</evidence>
<proteinExistence type="predicted"/>
<gene>
    <name evidence="2" type="ORF">Thini_1127</name>
</gene>
<sequence length="35" mass="3727">MDNTLKHLYVAIAIMAGLVLLNVILTLGGLSPFTL</sequence>
<name>A0A656HBK7_THINJ</name>
<dbReference type="AlphaFoldDB" id="A0A656HBK7"/>
<keyword evidence="1" id="KW-0472">Membrane</keyword>
<feature type="transmembrane region" description="Helical" evidence="1">
    <location>
        <begin position="7"/>
        <end position="30"/>
    </location>
</feature>
<reference evidence="3" key="1">
    <citation type="journal article" date="2011" name="Stand. Genomic Sci.">
        <title>Genome sequence of the filamentous, gliding Thiothrix nivea neotype strain (JP2(T)).</title>
        <authorList>
            <person name="Lapidus A."/>
            <person name="Nolan M."/>
            <person name="Lucas S."/>
            <person name="Glavina Del Rio T."/>
            <person name="Tice H."/>
            <person name="Cheng J.F."/>
            <person name="Tapia R."/>
            <person name="Han C."/>
            <person name="Goodwin L."/>
            <person name="Pitluck S."/>
            <person name="Liolios K."/>
            <person name="Pagani I."/>
            <person name="Ivanova N."/>
            <person name="Huntemann M."/>
            <person name="Mavromatis K."/>
            <person name="Mikhailova N."/>
            <person name="Pati A."/>
            <person name="Chen A."/>
            <person name="Palaniappan K."/>
            <person name="Land M."/>
            <person name="Brambilla E.M."/>
            <person name="Rohde M."/>
            <person name="Abt B."/>
            <person name="Verbarg S."/>
            <person name="Goker M."/>
            <person name="Bristow J."/>
            <person name="Eisen J.A."/>
            <person name="Markowitz V."/>
            <person name="Hugenholtz P."/>
            <person name="Kyrpides N.C."/>
            <person name="Klenk H.P."/>
            <person name="Woyke T."/>
        </authorList>
    </citation>
    <scope>NUCLEOTIDE SEQUENCE [LARGE SCALE GENOMIC DNA]</scope>
    <source>
        <strain evidence="3">ATCC 35100 / DSM 5205 / JP2</strain>
    </source>
</reference>
<keyword evidence="1" id="KW-1133">Transmembrane helix</keyword>
<dbReference type="Proteomes" id="UP000005317">
    <property type="component" value="Unassembled WGS sequence"/>
</dbReference>
<protein>
    <submittedName>
        <fullName evidence="2">Uncharacterized protein</fullName>
    </submittedName>
</protein>
<evidence type="ECO:0000313" key="2">
    <source>
        <dbReference type="EMBL" id="EIJ33747.1"/>
    </source>
</evidence>
<accession>A0A656HBK7</accession>
<dbReference type="EMBL" id="JH651384">
    <property type="protein sequence ID" value="EIJ33747.1"/>
    <property type="molecule type" value="Genomic_DNA"/>
</dbReference>
<keyword evidence="1" id="KW-0812">Transmembrane</keyword>
<organism evidence="2 3">
    <name type="scientific">Thiothrix nivea (strain ATCC 35100 / DSM 5205 / JP2)</name>
    <dbReference type="NCBI Taxonomy" id="870187"/>
    <lineage>
        <taxon>Bacteria</taxon>
        <taxon>Pseudomonadati</taxon>
        <taxon>Pseudomonadota</taxon>
        <taxon>Gammaproteobacteria</taxon>
        <taxon>Thiotrichales</taxon>
        <taxon>Thiotrichaceae</taxon>
        <taxon>Thiothrix</taxon>
    </lineage>
</organism>
<evidence type="ECO:0000256" key="1">
    <source>
        <dbReference type="SAM" id="Phobius"/>
    </source>
</evidence>